<dbReference type="Pfam" id="PF00059">
    <property type="entry name" value="Lectin_C"/>
    <property type="match status" value="1"/>
</dbReference>
<evidence type="ECO:0000313" key="3">
    <source>
        <dbReference type="Proteomes" id="UP000694385"/>
    </source>
</evidence>
<feature type="domain" description="C-type lectin" evidence="1">
    <location>
        <begin position="21"/>
        <end position="136"/>
    </location>
</feature>
<reference evidence="2" key="1">
    <citation type="submission" date="2025-08" db="UniProtKB">
        <authorList>
            <consortium name="Ensembl"/>
        </authorList>
    </citation>
    <scope>IDENTIFICATION</scope>
</reference>
<sequence length="139" mass="16043">EDSQRDLPSPCITCPKDSQVFGFHHYSLFHIPQTWINTELSCQKRPSGHMGEASRLSALVSRVNNHQYLIELHDPTLGEEPNGRGWQWSNTNVLNYFNWNPSTALDHGYCGSLTKSSRFLQWRDFHCDVKFPCVCKFKA</sequence>
<dbReference type="Proteomes" id="UP000694385">
    <property type="component" value="Unassembled WGS sequence"/>
</dbReference>
<dbReference type="AlphaFoldDB" id="A0A8C5NV54"/>
<name>A0A8C5NV54_JACJA</name>
<dbReference type="InterPro" id="IPR016187">
    <property type="entry name" value="CTDL_fold"/>
</dbReference>
<keyword evidence="3" id="KW-1185">Reference proteome</keyword>
<dbReference type="SUPFAM" id="SSF56436">
    <property type="entry name" value="C-type lectin-like"/>
    <property type="match status" value="1"/>
</dbReference>
<dbReference type="InterPro" id="IPR001304">
    <property type="entry name" value="C-type_lectin-like"/>
</dbReference>
<reference evidence="2" key="2">
    <citation type="submission" date="2025-09" db="UniProtKB">
        <authorList>
            <consortium name="Ensembl"/>
        </authorList>
    </citation>
    <scope>IDENTIFICATION</scope>
</reference>
<dbReference type="OMA" id="HAGGWEW"/>
<evidence type="ECO:0000313" key="2">
    <source>
        <dbReference type="Ensembl" id="ENSJJAP00000002692.1"/>
    </source>
</evidence>
<evidence type="ECO:0000259" key="1">
    <source>
        <dbReference type="PROSITE" id="PS50041"/>
    </source>
</evidence>
<protein>
    <recommendedName>
        <fullName evidence="1">C-type lectin domain-containing protein</fullName>
    </recommendedName>
</protein>
<dbReference type="PROSITE" id="PS50041">
    <property type="entry name" value="C_TYPE_LECTIN_2"/>
    <property type="match status" value="1"/>
</dbReference>
<dbReference type="PRINTS" id="PR01504">
    <property type="entry name" value="PNCREATITSAP"/>
</dbReference>
<dbReference type="InterPro" id="IPR016186">
    <property type="entry name" value="C-type_lectin-like/link_sf"/>
</dbReference>
<dbReference type="Ensembl" id="ENSJJAT00000005562.1">
    <property type="protein sequence ID" value="ENSJJAP00000002692.1"/>
    <property type="gene ID" value="ENSJJAG00000004867.1"/>
</dbReference>
<dbReference type="SMART" id="SM00034">
    <property type="entry name" value="CLECT"/>
    <property type="match status" value="1"/>
</dbReference>
<dbReference type="Gene3D" id="3.10.100.10">
    <property type="entry name" value="Mannose-Binding Protein A, subunit A"/>
    <property type="match status" value="1"/>
</dbReference>
<accession>A0A8C5NV54</accession>
<dbReference type="GeneTree" id="ENSGT00940000154447"/>
<organism evidence="2 3">
    <name type="scientific">Jaculus jaculus</name>
    <name type="common">Lesser Egyptian jerboa</name>
    <dbReference type="NCBI Taxonomy" id="51337"/>
    <lineage>
        <taxon>Eukaryota</taxon>
        <taxon>Metazoa</taxon>
        <taxon>Chordata</taxon>
        <taxon>Craniata</taxon>
        <taxon>Vertebrata</taxon>
        <taxon>Euteleostomi</taxon>
        <taxon>Mammalia</taxon>
        <taxon>Eutheria</taxon>
        <taxon>Euarchontoglires</taxon>
        <taxon>Glires</taxon>
        <taxon>Rodentia</taxon>
        <taxon>Myomorpha</taxon>
        <taxon>Dipodoidea</taxon>
        <taxon>Dipodidae</taxon>
        <taxon>Dipodinae</taxon>
        <taxon>Jaculus</taxon>
    </lineage>
</organism>
<proteinExistence type="predicted"/>